<dbReference type="Proteomes" id="UP000015103">
    <property type="component" value="Unassembled WGS sequence"/>
</dbReference>
<dbReference type="InParanoid" id="T1I9T2"/>
<evidence type="ECO:0000313" key="2">
    <source>
        <dbReference type="Proteomes" id="UP000015103"/>
    </source>
</evidence>
<sequence>MSHLRLYFVVSETRRPDSPFLRFDSARPEELDGVKVLYRDHRILAHPGRSLSKCNLNRVVGSRKIP</sequence>
<keyword evidence="2" id="KW-1185">Reference proteome</keyword>
<reference evidence="1" key="1">
    <citation type="submission" date="2015-05" db="UniProtKB">
        <authorList>
            <consortium name="EnsemblMetazoa"/>
        </authorList>
    </citation>
    <scope>IDENTIFICATION</scope>
</reference>
<organism evidence="1 2">
    <name type="scientific">Rhodnius prolixus</name>
    <name type="common">Triatomid bug</name>
    <dbReference type="NCBI Taxonomy" id="13249"/>
    <lineage>
        <taxon>Eukaryota</taxon>
        <taxon>Metazoa</taxon>
        <taxon>Ecdysozoa</taxon>
        <taxon>Arthropoda</taxon>
        <taxon>Hexapoda</taxon>
        <taxon>Insecta</taxon>
        <taxon>Pterygota</taxon>
        <taxon>Neoptera</taxon>
        <taxon>Paraneoptera</taxon>
        <taxon>Hemiptera</taxon>
        <taxon>Heteroptera</taxon>
        <taxon>Panheteroptera</taxon>
        <taxon>Cimicomorpha</taxon>
        <taxon>Reduviidae</taxon>
        <taxon>Triatominae</taxon>
        <taxon>Rhodnius</taxon>
    </lineage>
</organism>
<dbReference type="HOGENOM" id="CLU_2838595_0_0_1"/>
<dbReference type="EMBL" id="ACPB03008498">
    <property type="status" value="NOT_ANNOTATED_CDS"/>
    <property type="molecule type" value="Genomic_DNA"/>
</dbReference>
<name>T1I9T2_RHOPR</name>
<dbReference type="EnsemblMetazoa" id="RPRC013053-RA">
    <property type="protein sequence ID" value="RPRC013053-PA"/>
    <property type="gene ID" value="RPRC013053"/>
</dbReference>
<accession>T1I9T2</accession>
<dbReference type="VEuPathDB" id="VectorBase:RPRC013053"/>
<dbReference type="AlphaFoldDB" id="T1I9T2"/>
<proteinExistence type="predicted"/>
<evidence type="ECO:0000313" key="1">
    <source>
        <dbReference type="EnsemblMetazoa" id="RPRC013053-PA"/>
    </source>
</evidence>
<protein>
    <submittedName>
        <fullName evidence="1">Uncharacterized protein</fullName>
    </submittedName>
</protein>